<dbReference type="OrthoDB" id="7357541at2"/>
<evidence type="ECO:0000313" key="1">
    <source>
        <dbReference type="EMBL" id="RVU38276.1"/>
    </source>
</evidence>
<evidence type="ECO:0000313" key="2">
    <source>
        <dbReference type="Proteomes" id="UP000287447"/>
    </source>
</evidence>
<keyword evidence="2" id="KW-1185">Reference proteome</keyword>
<dbReference type="EMBL" id="SADE01000001">
    <property type="protein sequence ID" value="RVU38276.1"/>
    <property type="molecule type" value="Genomic_DNA"/>
</dbReference>
<dbReference type="RefSeq" id="WP_127763648.1">
    <property type="nucleotide sequence ID" value="NZ_SADE01000001.1"/>
</dbReference>
<evidence type="ECO:0008006" key="3">
    <source>
        <dbReference type="Google" id="ProtNLM"/>
    </source>
</evidence>
<proteinExistence type="predicted"/>
<sequence>MTDTQPNESGMRVWKSVGEWTYTHCDPDMNPKGLENFSGLISLWQEKRQGRRVPAWRDFDFYDFKGWHGYISVYDVSYDPFDWVLRLSGTKVDELFERHLTGMTRQERNEVAIDYDSVAEFCEISCTELMLAHTRGPLNVKDKEFKWVELLELPCSDGGPRATHTIEAVVRLARDEQTHWL</sequence>
<protein>
    <recommendedName>
        <fullName evidence="3">PAS domain-containing protein</fullName>
    </recommendedName>
</protein>
<reference evidence="2" key="1">
    <citation type="submission" date="2019-01" db="EMBL/GenBank/DDBJ databases">
        <title>Gri0909 isolated from a small marine red alga.</title>
        <authorList>
            <person name="Kim J."/>
            <person name="Jeong S.E."/>
            <person name="Jeon C.O."/>
        </authorList>
    </citation>
    <scope>NUCLEOTIDE SEQUENCE [LARGE SCALE GENOMIC DNA]</scope>
    <source>
        <strain evidence="2">Gri0909</strain>
    </source>
</reference>
<name>A0A437QV12_9PROT</name>
<comment type="caution">
    <text evidence="1">The sequence shown here is derived from an EMBL/GenBank/DDBJ whole genome shotgun (WGS) entry which is preliminary data.</text>
</comment>
<accession>A0A437QV12</accession>
<dbReference type="AlphaFoldDB" id="A0A437QV12"/>
<organism evidence="1 2">
    <name type="scientific">Hwanghaeella grinnelliae</name>
    <dbReference type="NCBI Taxonomy" id="2500179"/>
    <lineage>
        <taxon>Bacteria</taxon>
        <taxon>Pseudomonadati</taxon>
        <taxon>Pseudomonadota</taxon>
        <taxon>Alphaproteobacteria</taxon>
        <taxon>Rhodospirillales</taxon>
        <taxon>Rhodospirillaceae</taxon>
        <taxon>Hwanghaeella</taxon>
    </lineage>
</organism>
<gene>
    <name evidence="1" type="ORF">EOI86_02990</name>
</gene>
<dbReference type="Proteomes" id="UP000287447">
    <property type="component" value="Unassembled WGS sequence"/>
</dbReference>